<dbReference type="AlphaFoldDB" id="A0A1W7CY05"/>
<evidence type="ECO:0000256" key="1">
    <source>
        <dbReference type="SAM" id="MobiDB-lite"/>
    </source>
</evidence>
<keyword evidence="3" id="KW-1185">Reference proteome</keyword>
<dbReference type="InterPro" id="IPR027417">
    <property type="entry name" value="P-loop_NTPase"/>
</dbReference>
<dbReference type="Gene3D" id="3.40.50.300">
    <property type="entry name" value="P-loop containing nucleotide triphosphate hydrolases"/>
    <property type="match status" value="1"/>
</dbReference>
<sequence length="687" mass="72952">MADSFKGDLWKAAKHPRTRPWLAVLAEVPASVAAHAAWGDSPPAAMGMTLAAGVLTAATWWAGAGTAAARRLHATASTGAATAYLVVGTVTDPLDPTLLSTLALGGAVAAGSWNIRQALRVNPDAAKDGGKSASETGVLVKAIGQARASLRRKPDVEPNRVTAPLQLHDVTPAELGNRIDAIAVELGISPTSIRIMPDADRADRPDLVIVPQDMLREGAVWPGPSRTGGSITDPIPLGLYEDGQEAVLWFPAAPDGSRNATHYGVAGMNGSGKSAGLSIAIAEALTRRDVIVWAADPSKGQQTFGPFLPYLDWAETSMAGAEAMAGALPHVITARADALGRAGYKNWTPAAFDELGMPYLICWFEESAKLFREGVEMEGIVQEARSAGISVILSQQRPSSTSMPTDVREQLGGFLCFGVKGSTTADMALPEDVRDAGARPEAWQNRKPGYAYLVAPGVAEDRYAIPMRTYRTDDDQITGALAIAPRPPADSITAAAAGEAYADRATYAAAMAIGQALEDAGVDTDTVPESLEASVAHRRPQQEEEADREAVLDRQVERAVMEAAGLNGDDDAPDPDTDPDREIPPVPADQVWSLQPQPTGRRAPKRRLTPSEAESELLTILAEFRQEDRDLIGPRDFLPFCGKEARLNRGRSWLSERLGELADAGLHLAETDQDGTYRLLDPEPATA</sequence>
<dbReference type="NCBIfam" id="NF041214">
    <property type="entry name" value="plasmid_TraB"/>
    <property type="match status" value="1"/>
</dbReference>
<dbReference type="InterPro" id="IPR050206">
    <property type="entry name" value="FtsK/SpoIIIE/SftA"/>
</dbReference>
<gene>
    <name evidence="2" type="ORF">CAG99_13480</name>
</gene>
<dbReference type="PANTHER" id="PTHR22683:SF41">
    <property type="entry name" value="DNA TRANSLOCASE FTSK"/>
    <property type="match status" value="1"/>
</dbReference>
<accession>A0A1W7CY05</accession>
<proteinExistence type="predicted"/>
<dbReference type="RefSeq" id="WP_086159611.1">
    <property type="nucleotide sequence ID" value="NZ_CP021121.1"/>
</dbReference>
<feature type="region of interest" description="Disordered" evidence="1">
    <location>
        <begin position="563"/>
        <end position="612"/>
    </location>
</feature>
<dbReference type="EMBL" id="CP021121">
    <property type="protein sequence ID" value="ARQ69741.1"/>
    <property type="molecule type" value="Genomic_DNA"/>
</dbReference>
<evidence type="ECO:0000313" key="3">
    <source>
        <dbReference type="Proteomes" id="UP000194218"/>
    </source>
</evidence>
<dbReference type="Proteomes" id="UP000194218">
    <property type="component" value="Chromosome"/>
</dbReference>
<feature type="compositionally biased region" description="Acidic residues" evidence="1">
    <location>
        <begin position="568"/>
        <end position="577"/>
    </location>
</feature>
<dbReference type="OrthoDB" id="5165844at2"/>
<dbReference type="KEGG" id="smao:CAG99_13480"/>
<dbReference type="SUPFAM" id="SSF52540">
    <property type="entry name" value="P-loop containing nucleoside triphosphate hydrolases"/>
    <property type="match status" value="1"/>
</dbReference>
<name>A0A1W7CY05_9ACTN</name>
<dbReference type="PANTHER" id="PTHR22683">
    <property type="entry name" value="SPORULATION PROTEIN RELATED"/>
    <property type="match status" value="1"/>
</dbReference>
<evidence type="ECO:0000313" key="2">
    <source>
        <dbReference type="EMBL" id="ARQ69741.1"/>
    </source>
</evidence>
<organism evidence="2 3">
    <name type="scientific">Streptomyces marincola</name>
    <dbReference type="NCBI Taxonomy" id="2878388"/>
    <lineage>
        <taxon>Bacteria</taxon>
        <taxon>Bacillati</taxon>
        <taxon>Actinomycetota</taxon>
        <taxon>Actinomycetes</taxon>
        <taxon>Kitasatosporales</taxon>
        <taxon>Streptomycetaceae</taxon>
        <taxon>Streptomyces</taxon>
    </lineage>
</organism>
<protein>
    <submittedName>
        <fullName evidence="2">Conjugal transfer protein TraB</fullName>
    </submittedName>
</protein>
<reference evidence="2 3" key="1">
    <citation type="submission" date="2017-05" db="EMBL/GenBank/DDBJ databases">
        <title>Complete genome sequence of Streptomyces sp. SCSIO 03032 revealed the diverse biosynthetic pathways for its bioactive secondary metabolites.</title>
        <authorList>
            <person name="Ma L."/>
            <person name="Zhu Y."/>
            <person name="Zhang W."/>
            <person name="Zhang G."/>
            <person name="Tian X."/>
            <person name="Zhang S."/>
            <person name="Zhang C."/>
        </authorList>
    </citation>
    <scope>NUCLEOTIDE SEQUENCE [LARGE SCALE GENOMIC DNA]</scope>
    <source>
        <strain evidence="2 3">SCSIO 03032</strain>
    </source>
</reference>